<dbReference type="Proteomes" id="UP000002279">
    <property type="component" value="Chromosome 1"/>
</dbReference>
<protein>
    <submittedName>
        <fullName evidence="1">Uncharacterized protein</fullName>
    </submittedName>
</protein>
<keyword evidence="2" id="KW-1185">Reference proteome</keyword>
<dbReference type="AlphaFoldDB" id="A0A6I8N000"/>
<proteinExistence type="predicted"/>
<dbReference type="Ensembl" id="ENSOANT00000054573.1">
    <property type="protein sequence ID" value="ENSOANP00000034373.1"/>
    <property type="gene ID" value="ENSOANG00000037241.1"/>
</dbReference>
<reference evidence="1 2" key="1">
    <citation type="journal article" date="2008" name="Nature">
        <title>Genome analysis of the platypus reveals unique signatures of evolution.</title>
        <authorList>
            <person name="Warren W.C."/>
            <person name="Hillier L.W."/>
            <person name="Marshall Graves J.A."/>
            <person name="Birney E."/>
            <person name="Ponting C.P."/>
            <person name="Grutzner F."/>
            <person name="Belov K."/>
            <person name="Miller W."/>
            <person name="Clarke L."/>
            <person name="Chinwalla A.T."/>
            <person name="Yang S.P."/>
            <person name="Heger A."/>
            <person name="Locke D.P."/>
            <person name="Miethke P."/>
            <person name="Waters P.D."/>
            <person name="Veyrunes F."/>
            <person name="Fulton L."/>
            <person name="Fulton B."/>
            <person name="Graves T."/>
            <person name="Wallis J."/>
            <person name="Puente X.S."/>
            <person name="Lopez-Otin C."/>
            <person name="Ordonez G.R."/>
            <person name="Eichler E.E."/>
            <person name="Chen L."/>
            <person name="Cheng Z."/>
            <person name="Deakin J.E."/>
            <person name="Alsop A."/>
            <person name="Thompson K."/>
            <person name="Kirby P."/>
            <person name="Papenfuss A.T."/>
            <person name="Wakefield M.J."/>
            <person name="Olender T."/>
            <person name="Lancet D."/>
            <person name="Huttley G.A."/>
            <person name="Smit A.F."/>
            <person name="Pask A."/>
            <person name="Temple-Smith P."/>
            <person name="Batzer M.A."/>
            <person name="Walker J.A."/>
            <person name="Konkel M.K."/>
            <person name="Harris R.S."/>
            <person name="Whittington C.M."/>
            <person name="Wong E.S."/>
            <person name="Gemmell N.J."/>
            <person name="Buschiazzo E."/>
            <person name="Vargas Jentzsch I.M."/>
            <person name="Merkel A."/>
            <person name="Schmitz J."/>
            <person name="Zemann A."/>
            <person name="Churakov G."/>
            <person name="Kriegs J.O."/>
            <person name="Brosius J."/>
            <person name="Murchison E.P."/>
            <person name="Sachidanandam R."/>
            <person name="Smith C."/>
            <person name="Hannon G.J."/>
            <person name="Tsend-Ayush E."/>
            <person name="McMillan D."/>
            <person name="Attenborough R."/>
            <person name="Rens W."/>
            <person name="Ferguson-Smith M."/>
            <person name="Lefevre C.M."/>
            <person name="Sharp J.A."/>
            <person name="Nicholas K.R."/>
            <person name="Ray D.A."/>
            <person name="Kube M."/>
            <person name="Reinhardt R."/>
            <person name="Pringle T.H."/>
            <person name="Taylor J."/>
            <person name="Jones R.C."/>
            <person name="Nixon B."/>
            <person name="Dacheux J.L."/>
            <person name="Niwa H."/>
            <person name="Sekita Y."/>
            <person name="Huang X."/>
            <person name="Stark A."/>
            <person name="Kheradpour P."/>
            <person name="Kellis M."/>
            <person name="Flicek P."/>
            <person name="Chen Y."/>
            <person name="Webber C."/>
            <person name="Hardison R."/>
            <person name="Nelson J."/>
            <person name="Hallsworth-Pepin K."/>
            <person name="Delehaunty K."/>
            <person name="Markovic C."/>
            <person name="Minx P."/>
            <person name="Feng Y."/>
            <person name="Kremitzki C."/>
            <person name="Mitreva M."/>
            <person name="Glasscock J."/>
            <person name="Wylie T."/>
            <person name="Wohldmann P."/>
            <person name="Thiru P."/>
            <person name="Nhan M.N."/>
            <person name="Pohl C.S."/>
            <person name="Smith S.M."/>
            <person name="Hou S."/>
            <person name="Nefedov M."/>
            <person name="de Jong P.J."/>
            <person name="Renfree M.B."/>
            <person name="Mardis E.R."/>
            <person name="Wilson R.K."/>
        </authorList>
    </citation>
    <scope>NUCLEOTIDE SEQUENCE [LARGE SCALE GENOMIC DNA]</scope>
    <source>
        <strain evidence="1 2">Glennie</strain>
    </source>
</reference>
<evidence type="ECO:0000313" key="2">
    <source>
        <dbReference type="Proteomes" id="UP000002279"/>
    </source>
</evidence>
<name>A0A6I8N000_ORNAN</name>
<reference evidence="1" key="3">
    <citation type="submission" date="2025-09" db="UniProtKB">
        <authorList>
            <consortium name="Ensembl"/>
        </authorList>
    </citation>
    <scope>IDENTIFICATION</scope>
    <source>
        <strain evidence="1">Glennie</strain>
    </source>
</reference>
<reference evidence="1" key="2">
    <citation type="submission" date="2025-08" db="UniProtKB">
        <authorList>
            <consortium name="Ensembl"/>
        </authorList>
    </citation>
    <scope>IDENTIFICATION</scope>
    <source>
        <strain evidence="1">Glennie</strain>
    </source>
</reference>
<dbReference type="InParanoid" id="A0A6I8N000"/>
<sequence length="25" mass="2891">MEAVKDSFNQLITLLEENALEPVRM</sequence>
<evidence type="ECO:0000313" key="1">
    <source>
        <dbReference type="Ensembl" id="ENSOANP00000034373.1"/>
    </source>
</evidence>
<organism evidence="1 2">
    <name type="scientific">Ornithorhynchus anatinus</name>
    <name type="common">Duckbill platypus</name>
    <dbReference type="NCBI Taxonomy" id="9258"/>
    <lineage>
        <taxon>Eukaryota</taxon>
        <taxon>Metazoa</taxon>
        <taxon>Chordata</taxon>
        <taxon>Craniata</taxon>
        <taxon>Vertebrata</taxon>
        <taxon>Euteleostomi</taxon>
        <taxon>Mammalia</taxon>
        <taxon>Monotremata</taxon>
        <taxon>Ornithorhynchidae</taxon>
        <taxon>Ornithorhynchus</taxon>
    </lineage>
</organism>
<accession>A0A6I8N000</accession>